<reference evidence="1" key="2">
    <citation type="journal article" date="2019" name="IMA Fungus">
        <title>Genome sequencing and comparison of five Tilletia species to identify candidate genes for the detection of regulated species infecting wheat.</title>
        <authorList>
            <person name="Nguyen H.D.T."/>
            <person name="Sultana T."/>
            <person name="Kesanakurti P."/>
            <person name="Hambleton S."/>
        </authorList>
    </citation>
    <scope>NUCLEOTIDE SEQUENCE</scope>
    <source>
        <strain evidence="1">DAOMC 236416</strain>
    </source>
</reference>
<sequence length="719" mass="80209">MNSKKRADDTLKRMEALREYEVPSHTNDDLGIQIDTSAERLHQIHIRQAAGRRSDLLSDADFEGPIKDALKKVRLGQNPTELLKVAYPDKRTSFSKQSSDTLNDLLDELRRRKWSPDKVQACRRLLDLVAYSVLREGGLRQTHGTKKPPYDPRSSSFAELFADCYDDPHGILPNGNAVFNHSVLKSAWRTLFEDQLELAQSNFAVWSNSFDVLLLFVGLLSGVIATFVTSFNLDQGSRASQAVIAGYRIALILTLIAGGIALRERYVLTGLSGIAVRSERQNAAKRLPDRLLKHVRSVAFARERVPKMLFASAQLLLLAIIVFVAAFLTGIVAPPNNTDGDWVSFGIGLAIVIGALFTASVLLSDVAESCWSALTRGWTICIKYFAKSKTTPASTPSQLPSHNGEQKPAWDRHTIGSGAEWVAFFQLSAGIDSTVRSKRVGAAVFRTLTAHCPQNFEQVNLIADAIRNLIALGAHSLLSDLLDCAILVYDRKLSSERTWREVDQSSREAIRTLRLNNDTKLAEQVRAATKLFQFPTDSLRGTDIRYVLTRLLGSTEPSCSFVPESPSLGRKRNVVMKMYAALRNQAKGSKHIVFFLAINDVPPDEHLTLSIWSVRRLACDVHMLRRTSLWEKLSDQHRLFSRFDKPCAHSPDDPDCRWKQDELPFFLQKARKLALGQTYEEAYALQAGATRPGGGGQTALLNLRRHSFLEDDLEDGTLE</sequence>
<gene>
    <name evidence="1" type="ORF">A4X13_0g3198</name>
</gene>
<comment type="caution">
    <text evidence="1">The sequence shown here is derived from an EMBL/GenBank/DDBJ whole genome shotgun (WGS) entry which is preliminary data.</text>
</comment>
<dbReference type="Proteomes" id="UP000077521">
    <property type="component" value="Unassembled WGS sequence"/>
</dbReference>
<proteinExistence type="predicted"/>
<name>A0A177T911_9BASI</name>
<dbReference type="AlphaFoldDB" id="A0A177T911"/>
<organism evidence="1 2">
    <name type="scientific">Tilletia indica</name>
    <dbReference type="NCBI Taxonomy" id="43049"/>
    <lineage>
        <taxon>Eukaryota</taxon>
        <taxon>Fungi</taxon>
        <taxon>Dikarya</taxon>
        <taxon>Basidiomycota</taxon>
        <taxon>Ustilaginomycotina</taxon>
        <taxon>Exobasidiomycetes</taxon>
        <taxon>Tilletiales</taxon>
        <taxon>Tilletiaceae</taxon>
        <taxon>Tilletia</taxon>
    </lineage>
</organism>
<protein>
    <submittedName>
        <fullName evidence="1">Uncharacterized protein</fullName>
    </submittedName>
</protein>
<reference evidence="1" key="1">
    <citation type="submission" date="2016-04" db="EMBL/GenBank/DDBJ databases">
        <authorList>
            <person name="Nguyen H.D."/>
            <person name="Samba Siva P."/>
            <person name="Cullis J."/>
            <person name="Levesque C.A."/>
            <person name="Hambleton S."/>
        </authorList>
    </citation>
    <scope>NUCLEOTIDE SEQUENCE</scope>
    <source>
        <strain evidence="1">DAOMC 236416</strain>
    </source>
</reference>
<evidence type="ECO:0000313" key="1">
    <source>
        <dbReference type="EMBL" id="KAE8254999.1"/>
    </source>
</evidence>
<accession>A0A177T911</accession>
<dbReference type="EMBL" id="LWDF02000173">
    <property type="protein sequence ID" value="KAE8254999.1"/>
    <property type="molecule type" value="Genomic_DNA"/>
</dbReference>
<evidence type="ECO:0000313" key="2">
    <source>
        <dbReference type="Proteomes" id="UP000077521"/>
    </source>
</evidence>
<keyword evidence="2" id="KW-1185">Reference proteome</keyword>